<gene>
    <name evidence="1" type="ORF">DKZ23_11245</name>
</gene>
<name>A0A317GEG1_LIMRT</name>
<organism evidence="1 2">
    <name type="scientific">Limosilactobacillus reuteri</name>
    <name type="common">Lactobacillus reuteri</name>
    <dbReference type="NCBI Taxonomy" id="1598"/>
    <lineage>
        <taxon>Bacteria</taxon>
        <taxon>Bacillati</taxon>
        <taxon>Bacillota</taxon>
        <taxon>Bacilli</taxon>
        <taxon>Lactobacillales</taxon>
        <taxon>Lactobacillaceae</taxon>
        <taxon>Limosilactobacillus</taxon>
    </lineage>
</organism>
<accession>A0A317GEG1</accession>
<feature type="non-terminal residue" evidence="1">
    <location>
        <position position="112"/>
    </location>
</feature>
<evidence type="ECO:0000313" key="1">
    <source>
        <dbReference type="EMBL" id="PWT43466.1"/>
    </source>
</evidence>
<proteinExistence type="predicted"/>
<protein>
    <submittedName>
        <fullName evidence="1">Uncharacterized protein</fullName>
    </submittedName>
</protein>
<dbReference type="RefSeq" id="WP_134908172.1">
    <property type="nucleotide sequence ID" value="NZ_JAJAOX010000255.1"/>
</dbReference>
<dbReference type="EMBL" id="QGHS01000328">
    <property type="protein sequence ID" value="PWT43466.1"/>
    <property type="molecule type" value="Genomic_DNA"/>
</dbReference>
<comment type="caution">
    <text evidence="1">The sequence shown here is derived from an EMBL/GenBank/DDBJ whole genome shotgun (WGS) entry which is preliminary data.</text>
</comment>
<sequence length="112" mass="12327">MKYYIYQGVGADGDLTQIFSGMDQGPEKIMDNFNKVNDDNGKLGSRIADINWSNSSTEGIVYRDNFEYVAGGYSTVSIGGLRLVHLNIAIRLKKDFRNNGTGPAFALPQSIN</sequence>
<reference evidence="1 2" key="1">
    <citation type="journal article" date="2018" name="Front. Microbiol.">
        <title>Comparative Genomics of the Herbivore Gut Symbiont Lactobacillus reuteri Reveals Genetic Diversity and Lifestyle Adaptation.</title>
        <authorList>
            <person name="Zhao J."/>
        </authorList>
    </citation>
    <scope>NUCLEOTIDE SEQUENCE [LARGE SCALE GENOMIC DNA]</scope>
    <source>
        <strain evidence="1 2">LR12</strain>
    </source>
</reference>
<evidence type="ECO:0000313" key="2">
    <source>
        <dbReference type="Proteomes" id="UP000245866"/>
    </source>
</evidence>
<dbReference type="AlphaFoldDB" id="A0A317GEG1"/>
<dbReference type="Proteomes" id="UP000245866">
    <property type="component" value="Unassembled WGS sequence"/>
</dbReference>